<evidence type="ECO:0000256" key="2">
    <source>
        <dbReference type="ARBA" id="ARBA00022670"/>
    </source>
</evidence>
<evidence type="ECO:0000256" key="4">
    <source>
        <dbReference type="SAM" id="Coils"/>
    </source>
</evidence>
<dbReference type="GO" id="GO:0008233">
    <property type="term" value="F:peptidase activity"/>
    <property type="evidence" value="ECO:0007669"/>
    <property type="project" value="UniProtKB-KW"/>
</dbReference>
<protein>
    <submittedName>
        <fullName evidence="6">Phage prohead protease, HK97 family</fullName>
    </submittedName>
</protein>
<keyword evidence="2 6" id="KW-0645">Protease</keyword>
<organism evidence="6 7">
    <name type="scientific">Clostridium perfringens</name>
    <dbReference type="NCBI Taxonomy" id="1502"/>
    <lineage>
        <taxon>Bacteria</taxon>
        <taxon>Bacillati</taxon>
        <taxon>Bacillota</taxon>
        <taxon>Clostridia</taxon>
        <taxon>Eubacteriales</taxon>
        <taxon>Clostridiaceae</taxon>
        <taxon>Clostridium</taxon>
    </lineage>
</organism>
<sequence length="217" mass="25068">MNRDDEFRSFNTFEVRTIGEGEEKQVHIQGYALNFNTLSEDLGGFRETIARGALDECDLSNVVLNFNHNNNMILARNNKNEGVGSLNLSIDDKGLFFDAIPTDTSYARDLITNMESGIVGKCSFAFWLDWSDRDAQTWEWDDGKKGYDFRTINKIARISDCSIVVNPAYESTSSSTYKRSKEQYEKDKNKINELENMKRNLELMDIEDKIFLNQEEY</sequence>
<feature type="domain" description="Prohead serine protease" evidence="5">
    <location>
        <begin position="13"/>
        <end position="186"/>
    </location>
</feature>
<dbReference type="EMBL" id="UAWG01000001">
    <property type="protein sequence ID" value="SQB57822.1"/>
    <property type="molecule type" value="Genomic_DNA"/>
</dbReference>
<feature type="coiled-coil region" evidence="4">
    <location>
        <begin position="177"/>
        <end position="204"/>
    </location>
</feature>
<evidence type="ECO:0000256" key="1">
    <source>
        <dbReference type="ARBA" id="ARBA00022612"/>
    </source>
</evidence>
<evidence type="ECO:0000256" key="3">
    <source>
        <dbReference type="ARBA" id="ARBA00022801"/>
    </source>
</evidence>
<name>A0A2X2XQ19_CLOPF</name>
<dbReference type="GO" id="GO:0006508">
    <property type="term" value="P:proteolysis"/>
    <property type="evidence" value="ECO:0007669"/>
    <property type="project" value="UniProtKB-KW"/>
</dbReference>
<reference evidence="6 7" key="1">
    <citation type="submission" date="2018-06" db="EMBL/GenBank/DDBJ databases">
        <authorList>
            <consortium name="Pathogen Informatics"/>
            <person name="Doyle S."/>
        </authorList>
    </citation>
    <scope>NUCLEOTIDE SEQUENCE [LARGE SCALE GENOMIC DNA]</scope>
    <source>
        <strain evidence="6 7">NCTC10719</strain>
    </source>
</reference>
<proteinExistence type="predicted"/>
<gene>
    <name evidence="6" type="ORF">NCTC10719_00416</name>
</gene>
<dbReference type="InterPro" id="IPR054613">
    <property type="entry name" value="Peptidase_S78_dom"/>
</dbReference>
<keyword evidence="3" id="KW-0378">Hydrolase</keyword>
<evidence type="ECO:0000259" key="5">
    <source>
        <dbReference type="Pfam" id="PF04586"/>
    </source>
</evidence>
<dbReference type="Pfam" id="PF04586">
    <property type="entry name" value="Peptidase_S78"/>
    <property type="match status" value="1"/>
</dbReference>
<evidence type="ECO:0000313" key="6">
    <source>
        <dbReference type="EMBL" id="SQB57822.1"/>
    </source>
</evidence>
<dbReference type="RefSeq" id="WP_111925979.1">
    <property type="nucleotide sequence ID" value="NZ_UAWG01000001.1"/>
</dbReference>
<accession>A0A2X2XQ19</accession>
<keyword evidence="1" id="KW-1188">Viral release from host cell</keyword>
<dbReference type="AlphaFoldDB" id="A0A2X2XQ19"/>
<dbReference type="Proteomes" id="UP000249986">
    <property type="component" value="Unassembled WGS sequence"/>
</dbReference>
<keyword evidence="4" id="KW-0175">Coiled coil</keyword>
<evidence type="ECO:0000313" key="7">
    <source>
        <dbReference type="Proteomes" id="UP000249986"/>
    </source>
</evidence>